<feature type="transmembrane region" description="Helical" evidence="8">
    <location>
        <begin position="45"/>
        <end position="65"/>
    </location>
</feature>
<keyword evidence="5 8" id="KW-1133">Transmembrane helix</keyword>
<dbReference type="GO" id="GO:0005773">
    <property type="term" value="C:vacuole"/>
    <property type="evidence" value="ECO:0007669"/>
    <property type="project" value="GOC"/>
</dbReference>
<organism evidence="9 10">
    <name type="scientific">Elliptochloris bilobata</name>
    <dbReference type="NCBI Taxonomy" id="381761"/>
    <lineage>
        <taxon>Eukaryota</taxon>
        <taxon>Viridiplantae</taxon>
        <taxon>Chlorophyta</taxon>
        <taxon>core chlorophytes</taxon>
        <taxon>Trebouxiophyceae</taxon>
        <taxon>Trebouxiophyceae incertae sedis</taxon>
        <taxon>Elliptochloris clade</taxon>
        <taxon>Elliptochloris</taxon>
    </lineage>
</organism>
<evidence type="ECO:0000256" key="5">
    <source>
        <dbReference type="ARBA" id="ARBA00022989"/>
    </source>
</evidence>
<protein>
    <recommendedName>
        <fullName evidence="11">Transmembrane protein 208</fullName>
    </recommendedName>
</protein>
<evidence type="ECO:0000256" key="3">
    <source>
        <dbReference type="ARBA" id="ARBA00022692"/>
    </source>
</evidence>
<sequence>MAKAGAKKRLEENAKRLTLLRTVVAVASALYLIITFGVYHKYSSSLAWLGLLATSAAYAFAYGALSAFARPVHDESGALVDGGGDLNLGGVTSYYHDLIYLTAAVQLGSLITRHAWWLITVIPLFALYQVWVNVLQPYVCAPRIQDSGGQQETAVERKKREKQERKSNRVRSR</sequence>
<evidence type="ECO:0000256" key="2">
    <source>
        <dbReference type="ARBA" id="ARBA00009950"/>
    </source>
</evidence>
<dbReference type="AlphaFoldDB" id="A0AAW1R9Z5"/>
<gene>
    <name evidence="9" type="ORF">WJX81_001121</name>
</gene>
<evidence type="ECO:0000313" key="10">
    <source>
        <dbReference type="Proteomes" id="UP001445335"/>
    </source>
</evidence>
<comment type="subcellular location">
    <subcellularLocation>
        <location evidence="1">Endoplasmic reticulum membrane</location>
        <topology evidence="1">Multi-pass membrane protein</topology>
    </subcellularLocation>
</comment>
<evidence type="ECO:0000256" key="7">
    <source>
        <dbReference type="SAM" id="MobiDB-lite"/>
    </source>
</evidence>
<dbReference type="InterPro" id="IPR008506">
    <property type="entry name" value="SND2/TMEM208"/>
</dbReference>
<keyword evidence="10" id="KW-1185">Reference proteome</keyword>
<dbReference type="EMBL" id="JALJOU010000050">
    <property type="protein sequence ID" value="KAK9830581.1"/>
    <property type="molecule type" value="Genomic_DNA"/>
</dbReference>
<dbReference type="Proteomes" id="UP001445335">
    <property type="component" value="Unassembled WGS sequence"/>
</dbReference>
<keyword evidence="4" id="KW-0256">Endoplasmic reticulum</keyword>
<keyword evidence="3 8" id="KW-0812">Transmembrane</keyword>
<evidence type="ECO:0000256" key="6">
    <source>
        <dbReference type="ARBA" id="ARBA00023136"/>
    </source>
</evidence>
<proteinExistence type="inferred from homology"/>
<reference evidence="9 10" key="1">
    <citation type="journal article" date="2024" name="Nat. Commun.">
        <title>Phylogenomics reveals the evolutionary origins of lichenization in chlorophyte algae.</title>
        <authorList>
            <person name="Puginier C."/>
            <person name="Libourel C."/>
            <person name="Otte J."/>
            <person name="Skaloud P."/>
            <person name="Haon M."/>
            <person name="Grisel S."/>
            <person name="Petersen M."/>
            <person name="Berrin J.G."/>
            <person name="Delaux P.M."/>
            <person name="Dal Grande F."/>
            <person name="Keller J."/>
        </authorList>
    </citation>
    <scope>NUCLEOTIDE SEQUENCE [LARGE SCALE GENOMIC DNA]</scope>
    <source>
        <strain evidence="9 10">SAG 245.80</strain>
    </source>
</reference>
<accession>A0AAW1R9Z5</accession>
<feature type="compositionally biased region" description="Basic and acidic residues" evidence="7">
    <location>
        <begin position="154"/>
        <end position="167"/>
    </location>
</feature>
<dbReference type="PANTHER" id="PTHR13505:SF7">
    <property type="entry name" value="TRANSMEMBRANE PROTEIN 208"/>
    <property type="match status" value="1"/>
</dbReference>
<comment type="similarity">
    <text evidence="2">Belongs to the TMEM208 family.</text>
</comment>
<evidence type="ECO:0000256" key="1">
    <source>
        <dbReference type="ARBA" id="ARBA00004477"/>
    </source>
</evidence>
<dbReference type="GO" id="GO:0005789">
    <property type="term" value="C:endoplasmic reticulum membrane"/>
    <property type="evidence" value="ECO:0007669"/>
    <property type="project" value="UniProtKB-SubCell"/>
</dbReference>
<name>A0AAW1R9Z5_9CHLO</name>
<feature type="transmembrane region" description="Helical" evidence="8">
    <location>
        <begin position="115"/>
        <end position="132"/>
    </location>
</feature>
<evidence type="ECO:0000313" key="9">
    <source>
        <dbReference type="EMBL" id="KAK9830581.1"/>
    </source>
</evidence>
<feature type="region of interest" description="Disordered" evidence="7">
    <location>
        <begin position="147"/>
        <end position="173"/>
    </location>
</feature>
<evidence type="ECO:0000256" key="8">
    <source>
        <dbReference type="SAM" id="Phobius"/>
    </source>
</evidence>
<keyword evidence="6 8" id="KW-0472">Membrane</keyword>
<evidence type="ECO:0000256" key="4">
    <source>
        <dbReference type="ARBA" id="ARBA00022824"/>
    </source>
</evidence>
<dbReference type="PANTHER" id="PTHR13505">
    <property type="entry name" value="TRANSMEMBRANE PROTEIN 208"/>
    <property type="match status" value="1"/>
</dbReference>
<comment type="caution">
    <text evidence="9">The sequence shown here is derived from an EMBL/GenBank/DDBJ whole genome shotgun (WGS) entry which is preliminary data.</text>
</comment>
<feature type="transmembrane region" description="Helical" evidence="8">
    <location>
        <begin position="20"/>
        <end position="39"/>
    </location>
</feature>
<dbReference type="Pfam" id="PF05620">
    <property type="entry name" value="TMEM208_SND2"/>
    <property type="match status" value="1"/>
</dbReference>
<evidence type="ECO:0008006" key="11">
    <source>
        <dbReference type="Google" id="ProtNLM"/>
    </source>
</evidence>
<dbReference type="GO" id="GO:0006624">
    <property type="term" value="P:vacuolar protein processing"/>
    <property type="evidence" value="ECO:0007669"/>
    <property type="project" value="TreeGrafter"/>
</dbReference>